<dbReference type="PANTHER" id="PTHR30487:SF0">
    <property type="entry name" value="PREPILIN LEADER PEPTIDASE_N-METHYLTRANSFERASE-RELATED"/>
    <property type="match status" value="1"/>
</dbReference>
<feature type="transmembrane region" description="Helical" evidence="3">
    <location>
        <begin position="64"/>
        <end position="83"/>
    </location>
</feature>
<organism evidence="5">
    <name type="scientific">Rouxiella sp. WC2420</name>
    <dbReference type="NCBI Taxonomy" id="3234145"/>
    <lineage>
        <taxon>Bacteria</taxon>
        <taxon>Pseudomonadati</taxon>
        <taxon>Pseudomonadota</taxon>
        <taxon>Gammaproteobacteria</taxon>
        <taxon>Enterobacterales</taxon>
        <taxon>Yersiniaceae</taxon>
        <taxon>Rouxiella</taxon>
    </lineage>
</organism>
<feature type="transmembrane region" description="Helical" evidence="3">
    <location>
        <begin position="39"/>
        <end position="58"/>
    </location>
</feature>
<dbReference type="GO" id="GO:0005886">
    <property type="term" value="C:plasma membrane"/>
    <property type="evidence" value="ECO:0007669"/>
    <property type="project" value="TreeGrafter"/>
</dbReference>
<reference evidence="5" key="1">
    <citation type="submission" date="2024-07" db="EMBL/GenBank/DDBJ databases">
        <authorList>
            <person name="Biller S.J."/>
        </authorList>
    </citation>
    <scope>NUCLEOTIDE SEQUENCE</scope>
    <source>
        <strain evidence="5">WC2420</strain>
    </source>
</reference>
<dbReference type="PRINTS" id="PR00864">
    <property type="entry name" value="PREPILNPTASE"/>
</dbReference>
<dbReference type="RefSeq" id="WP_009639174.1">
    <property type="nucleotide sequence ID" value="NZ_CP165628.1"/>
</dbReference>
<evidence type="ECO:0000256" key="2">
    <source>
        <dbReference type="RuleBase" id="RU003793"/>
    </source>
</evidence>
<name>A0AB39VRP0_9GAMM</name>
<dbReference type="GO" id="GO:0004190">
    <property type="term" value="F:aspartic-type endopeptidase activity"/>
    <property type="evidence" value="ECO:0007669"/>
    <property type="project" value="InterPro"/>
</dbReference>
<protein>
    <submittedName>
        <fullName evidence="5">A24 family peptidase</fullName>
        <ecNumber evidence="5">3.4.23.-</ecNumber>
    </submittedName>
</protein>
<dbReference type="InterPro" id="IPR014032">
    <property type="entry name" value="Peptidase_A24A_bac"/>
</dbReference>
<gene>
    <name evidence="5" type="ORF">AB3G37_01795</name>
</gene>
<evidence type="ECO:0000259" key="4">
    <source>
        <dbReference type="Pfam" id="PF01478"/>
    </source>
</evidence>
<evidence type="ECO:0000256" key="1">
    <source>
        <dbReference type="ARBA" id="ARBA00005801"/>
    </source>
</evidence>
<dbReference type="EC" id="3.4.23.-" evidence="5"/>
<dbReference type="InterPro" id="IPR000045">
    <property type="entry name" value="Prepilin_IV_endopep_pep"/>
</dbReference>
<keyword evidence="3" id="KW-1133">Transmembrane helix</keyword>
<comment type="similarity">
    <text evidence="1 2">Belongs to the peptidase A24 family.</text>
</comment>
<keyword evidence="3" id="KW-0812">Transmembrane</keyword>
<dbReference type="PANTHER" id="PTHR30487">
    <property type="entry name" value="TYPE 4 PREPILIN-LIKE PROTEINS LEADER PEPTIDE-PROCESSING ENZYME"/>
    <property type="match status" value="1"/>
</dbReference>
<dbReference type="GO" id="GO:0006465">
    <property type="term" value="P:signal peptide processing"/>
    <property type="evidence" value="ECO:0007669"/>
    <property type="project" value="TreeGrafter"/>
</dbReference>
<feature type="transmembrane region" description="Helical" evidence="3">
    <location>
        <begin position="12"/>
        <end position="32"/>
    </location>
</feature>
<proteinExistence type="inferred from homology"/>
<dbReference type="EMBL" id="CP165628">
    <property type="protein sequence ID" value="XDU72889.1"/>
    <property type="molecule type" value="Genomic_DNA"/>
</dbReference>
<evidence type="ECO:0000256" key="3">
    <source>
        <dbReference type="SAM" id="Phobius"/>
    </source>
</evidence>
<dbReference type="AlphaFoldDB" id="A0AB39VRP0"/>
<dbReference type="InterPro" id="IPR050882">
    <property type="entry name" value="Prepilin_peptidase/N-MTase"/>
</dbReference>
<keyword evidence="5" id="KW-0378">Hydrolase</keyword>
<keyword evidence="3" id="KW-0472">Membrane</keyword>
<feature type="domain" description="Prepilin type IV endopeptidase peptidase" evidence="4">
    <location>
        <begin position="21"/>
        <end position="128"/>
    </location>
</feature>
<dbReference type="Pfam" id="PF01478">
    <property type="entry name" value="Peptidase_A24"/>
    <property type="match status" value="1"/>
</dbReference>
<evidence type="ECO:0000313" key="5">
    <source>
        <dbReference type="EMBL" id="XDU72889.1"/>
    </source>
</evidence>
<dbReference type="Gene3D" id="1.20.120.1220">
    <property type="match status" value="1"/>
</dbReference>
<sequence>MFNQFYQLGLLHGYSIITSAIFVSYLLALSYIDVIRFQLPDWLTLSLLWVGLLLHAIFTPQYLVSGVIGAAAGYLGFWAIYWLGKWLFKREGLGYGDFKLMAALGAWMGWECLPFVAVYASIGGAIFYVLRFCFYRTRGEIPFGPFLATVGGVIYVSQQILSLADPRCVFCVIIKI</sequence>
<accession>A0AB39VRP0</accession>